<gene>
    <name evidence="1" type="ORF">SAMN05421881_100354</name>
</gene>
<sequence>MRELVKVARGLAQSSSRIEDAFWEKRLDGVVQSLLAASDDQTLQLALDRLQDLEPEVYAEILYAIEASVECTKWMEADQEYDVLLFAMPILAWSQRQDAIPCGMVSDSLIADLQALLTTLVFAKGTRITLTNYMLCPQQIRGHYHFLYDLAQQLRPVAVAGQSVMHLGVPVPGKIDASPGIRFVVGAAATPRGEAIFCWQNIRGHARLADKFQVDEPEIEGWQTEVDKLLQALFPDCAVRSVMPDAFFAGARTAAHLIRPFSVYACLDYLIASGIAMDSLTAVIAPVLGELHHEYRISLICTKTGEVLHGIIWSLANNESAGMPVISEIQAILHECGITRMVVLGNIHDLEPDSETEYASCLFPNLEGKMVKKSRMSDFKELSGYLH</sequence>
<proteinExistence type="predicted"/>
<dbReference type="Pfam" id="PF11062">
    <property type="entry name" value="DUF2863"/>
    <property type="match status" value="1"/>
</dbReference>
<dbReference type="STRING" id="44576.SAMN05421881_100354"/>
<organism evidence="1 2">
    <name type="scientific">Nitrosomonas halophila</name>
    <dbReference type="NCBI Taxonomy" id="44576"/>
    <lineage>
        <taxon>Bacteria</taxon>
        <taxon>Pseudomonadati</taxon>
        <taxon>Pseudomonadota</taxon>
        <taxon>Betaproteobacteria</taxon>
        <taxon>Nitrosomonadales</taxon>
        <taxon>Nitrosomonadaceae</taxon>
        <taxon>Nitrosomonas</taxon>
    </lineage>
</organism>
<evidence type="ECO:0008006" key="3">
    <source>
        <dbReference type="Google" id="ProtNLM"/>
    </source>
</evidence>
<dbReference type="EMBL" id="FNOY01000003">
    <property type="protein sequence ID" value="SDX54984.1"/>
    <property type="molecule type" value="Genomic_DNA"/>
</dbReference>
<reference evidence="1 2" key="1">
    <citation type="submission" date="2016-10" db="EMBL/GenBank/DDBJ databases">
        <authorList>
            <person name="de Groot N.N."/>
        </authorList>
    </citation>
    <scope>NUCLEOTIDE SEQUENCE [LARGE SCALE GENOMIC DNA]</scope>
    <source>
        <strain evidence="1 2">Nm1</strain>
    </source>
</reference>
<dbReference type="AlphaFoldDB" id="A0A1H3CN18"/>
<evidence type="ECO:0000313" key="1">
    <source>
        <dbReference type="EMBL" id="SDX54984.1"/>
    </source>
</evidence>
<protein>
    <recommendedName>
        <fullName evidence="3">DUF2863 domain-containing protein</fullName>
    </recommendedName>
</protein>
<dbReference type="Proteomes" id="UP000198640">
    <property type="component" value="Unassembled WGS sequence"/>
</dbReference>
<name>A0A1H3CN18_9PROT</name>
<accession>A0A1H3CN18</accession>
<dbReference type="InterPro" id="IPR021292">
    <property type="entry name" value="DUF2863"/>
</dbReference>
<keyword evidence="2" id="KW-1185">Reference proteome</keyword>
<evidence type="ECO:0000313" key="2">
    <source>
        <dbReference type="Proteomes" id="UP000198640"/>
    </source>
</evidence>